<dbReference type="SUPFAM" id="SSF57716">
    <property type="entry name" value="Glucocorticoid receptor-like (DNA-binding domain)"/>
    <property type="match status" value="1"/>
</dbReference>
<dbReference type="VEuPathDB" id="VectorBase:ASTEI20_032112"/>
<protein>
    <submittedName>
        <fullName evidence="2">Uncharacterized protein</fullName>
    </submittedName>
</protein>
<feature type="region of interest" description="Disordered" evidence="1">
    <location>
        <begin position="147"/>
        <end position="176"/>
    </location>
</feature>
<dbReference type="AlphaFoldDB" id="A0A182XV25"/>
<dbReference type="Proteomes" id="UP000076408">
    <property type="component" value="Unassembled WGS sequence"/>
</dbReference>
<dbReference type="GO" id="GO:0008270">
    <property type="term" value="F:zinc ion binding"/>
    <property type="evidence" value="ECO:0007669"/>
    <property type="project" value="UniProtKB-UniRule"/>
</dbReference>
<dbReference type="VEuPathDB" id="VectorBase:ASTE007173"/>
<proteinExistence type="predicted"/>
<evidence type="ECO:0000313" key="2">
    <source>
        <dbReference type="EnsemblMetazoa" id="ASTEI00061-PA"/>
    </source>
</evidence>
<dbReference type="PROSITE" id="PS51915">
    <property type="entry name" value="ZAD"/>
    <property type="match status" value="1"/>
</dbReference>
<evidence type="ECO:0000313" key="3">
    <source>
        <dbReference type="Proteomes" id="UP000076408"/>
    </source>
</evidence>
<accession>A0A182XV25</accession>
<dbReference type="Gene3D" id="3.40.1800.20">
    <property type="match status" value="1"/>
</dbReference>
<organism evidence="2 3">
    <name type="scientific">Anopheles stephensi</name>
    <name type="common">Indo-Pakistan malaria mosquito</name>
    <dbReference type="NCBI Taxonomy" id="30069"/>
    <lineage>
        <taxon>Eukaryota</taxon>
        <taxon>Metazoa</taxon>
        <taxon>Ecdysozoa</taxon>
        <taxon>Arthropoda</taxon>
        <taxon>Hexapoda</taxon>
        <taxon>Insecta</taxon>
        <taxon>Pterygota</taxon>
        <taxon>Neoptera</taxon>
        <taxon>Endopterygota</taxon>
        <taxon>Diptera</taxon>
        <taxon>Nematocera</taxon>
        <taxon>Culicoidea</taxon>
        <taxon>Culicidae</taxon>
        <taxon>Anophelinae</taxon>
        <taxon>Anopheles</taxon>
    </lineage>
</organism>
<evidence type="ECO:0000256" key="1">
    <source>
        <dbReference type="SAM" id="MobiDB-lite"/>
    </source>
</evidence>
<sequence>MASRDESAFEITITNFSICCRLCLSSNDSEHYFDISNTSLASQNDITIIEAIQKVTNSEILLSDKLPTKICKLCSTRLDDAYCFIRDFFRTNEMLQNFLYNEEPDRFADDDQIADSYSVVESDEQGDAVTEMELGDLALREQRIFVEEGDEPHPTDPSSGDCLQEEKRDLTAGLYY</sequence>
<dbReference type="GO" id="GO:0005634">
    <property type="term" value="C:nucleus"/>
    <property type="evidence" value="ECO:0007669"/>
    <property type="project" value="InterPro"/>
</dbReference>
<reference evidence="3" key="1">
    <citation type="journal article" date="2014" name="Genome Biol.">
        <title>Genome analysis of a major urban malaria vector mosquito, Anopheles stephensi.</title>
        <authorList>
            <person name="Jiang X."/>
            <person name="Peery A."/>
            <person name="Hall A.B."/>
            <person name="Sharma A."/>
            <person name="Chen X.G."/>
            <person name="Waterhouse R.M."/>
            <person name="Komissarov A."/>
            <person name="Riehle M.M."/>
            <person name="Shouche Y."/>
            <person name="Sharakhova M.V."/>
            <person name="Lawson D."/>
            <person name="Pakpour N."/>
            <person name="Arensburger P."/>
            <person name="Davidson V.L."/>
            <person name="Eiglmeier K."/>
            <person name="Emrich S."/>
            <person name="George P."/>
            <person name="Kennedy R.C."/>
            <person name="Mane S.P."/>
            <person name="Maslen G."/>
            <person name="Oringanje C."/>
            <person name="Qi Y."/>
            <person name="Settlage R."/>
            <person name="Tojo M."/>
            <person name="Tubio J.M."/>
            <person name="Unger M.F."/>
            <person name="Wang B."/>
            <person name="Vernick K.D."/>
            <person name="Ribeiro J.M."/>
            <person name="James A.A."/>
            <person name="Michel K."/>
            <person name="Riehle M.A."/>
            <person name="Luckhart S."/>
            <person name="Sharakhov I.V."/>
            <person name="Tu Z."/>
        </authorList>
    </citation>
    <scope>NUCLEOTIDE SEQUENCE [LARGE SCALE GENOMIC DNA]</scope>
    <source>
        <strain evidence="3">Indian</strain>
    </source>
</reference>
<name>A0A182XV25_ANOST</name>
<keyword evidence="3" id="KW-1185">Reference proteome</keyword>
<reference evidence="2" key="2">
    <citation type="submission" date="2020-05" db="UniProtKB">
        <authorList>
            <consortium name="EnsemblMetazoa"/>
        </authorList>
    </citation>
    <scope>IDENTIFICATION</scope>
    <source>
        <strain evidence="2">Indian</strain>
    </source>
</reference>
<dbReference type="VEuPathDB" id="VectorBase:ASTEI00061"/>
<dbReference type="STRING" id="30069.A0A182XV25"/>
<dbReference type="InterPro" id="IPR012934">
    <property type="entry name" value="Znf_AD"/>
</dbReference>
<dbReference type="EnsemblMetazoa" id="ASTEI00061-RA">
    <property type="protein sequence ID" value="ASTEI00061-PA"/>
    <property type="gene ID" value="ASTEI00061"/>
</dbReference>
<dbReference type="Pfam" id="PF07776">
    <property type="entry name" value="zf-AD"/>
    <property type="match status" value="1"/>
</dbReference>
<dbReference type="SMART" id="SM00868">
    <property type="entry name" value="zf-AD"/>
    <property type="match status" value="1"/>
</dbReference>